<evidence type="ECO:0000256" key="1">
    <source>
        <dbReference type="SAM" id="MobiDB-lite"/>
    </source>
</evidence>
<protein>
    <submittedName>
        <fullName evidence="2">Uncharacterized protein</fullName>
    </submittedName>
</protein>
<proteinExistence type="predicted"/>
<dbReference type="EMBL" id="NIDE01000004">
    <property type="protein sequence ID" value="OWK43589.1"/>
    <property type="molecule type" value="Genomic_DNA"/>
</dbReference>
<dbReference type="RefSeq" id="WP_161967399.1">
    <property type="nucleotide sequence ID" value="NZ_NIDE01000004.1"/>
</dbReference>
<organism evidence="2 3">
    <name type="scientific">Fimbriiglobus ruber</name>
    <dbReference type="NCBI Taxonomy" id="1908690"/>
    <lineage>
        <taxon>Bacteria</taxon>
        <taxon>Pseudomonadati</taxon>
        <taxon>Planctomycetota</taxon>
        <taxon>Planctomycetia</taxon>
        <taxon>Gemmatales</taxon>
        <taxon>Gemmataceae</taxon>
        <taxon>Fimbriiglobus</taxon>
    </lineage>
</organism>
<comment type="caution">
    <text evidence="2">The sequence shown here is derived from an EMBL/GenBank/DDBJ whole genome shotgun (WGS) entry which is preliminary data.</text>
</comment>
<name>A0A225E274_9BACT</name>
<keyword evidence="3" id="KW-1185">Reference proteome</keyword>
<accession>A0A225E274</accession>
<sequence>MLPFIPATGCRSDGNSNVAFVRGTEVVPGEASHRDDRPPAWPNWGR</sequence>
<dbReference type="AlphaFoldDB" id="A0A225E274"/>
<evidence type="ECO:0000313" key="2">
    <source>
        <dbReference type="EMBL" id="OWK43589.1"/>
    </source>
</evidence>
<gene>
    <name evidence="2" type="ORF">FRUB_03188</name>
</gene>
<reference evidence="3" key="1">
    <citation type="submission" date="2017-06" db="EMBL/GenBank/DDBJ databases">
        <title>Genome analysis of Fimbriiglobus ruber SP5, the first member of the order Planctomycetales with confirmed chitinolytic capability.</title>
        <authorList>
            <person name="Ravin N.V."/>
            <person name="Rakitin A.L."/>
            <person name="Ivanova A.A."/>
            <person name="Beletsky A.V."/>
            <person name="Kulichevskaya I.S."/>
            <person name="Mardanov A.V."/>
            <person name="Dedysh S.N."/>
        </authorList>
    </citation>
    <scope>NUCLEOTIDE SEQUENCE [LARGE SCALE GENOMIC DNA]</scope>
    <source>
        <strain evidence="3">SP5</strain>
    </source>
</reference>
<feature type="region of interest" description="Disordered" evidence="1">
    <location>
        <begin position="27"/>
        <end position="46"/>
    </location>
</feature>
<dbReference type="Proteomes" id="UP000214646">
    <property type="component" value="Unassembled WGS sequence"/>
</dbReference>
<evidence type="ECO:0000313" key="3">
    <source>
        <dbReference type="Proteomes" id="UP000214646"/>
    </source>
</evidence>